<dbReference type="GO" id="GO:0000460">
    <property type="term" value="P:maturation of 5.8S rRNA"/>
    <property type="evidence" value="ECO:0000318"/>
    <property type="project" value="GO_Central"/>
</dbReference>
<evidence type="ECO:0000259" key="2">
    <source>
        <dbReference type="PROSITE" id="PS50833"/>
    </source>
</evidence>
<dbReference type="Gene3D" id="3.40.50.10480">
    <property type="entry name" value="Probable brix-domain ribosomal biogenesis protein"/>
    <property type="match status" value="1"/>
</dbReference>
<evidence type="ECO:0000313" key="4">
    <source>
        <dbReference type="Proteomes" id="UP000054558"/>
    </source>
</evidence>
<protein>
    <submittedName>
        <fullName evidence="3">Ribosomal RNA processing Brix domain protein</fullName>
    </submittedName>
</protein>
<feature type="domain" description="Brix" evidence="2">
    <location>
        <begin position="107"/>
        <end position="301"/>
    </location>
</feature>
<keyword evidence="4" id="KW-1185">Reference proteome</keyword>
<dbReference type="GO" id="GO:0000470">
    <property type="term" value="P:maturation of LSU-rRNA"/>
    <property type="evidence" value="ECO:0000318"/>
    <property type="project" value="GO_Central"/>
</dbReference>
<gene>
    <name evidence="3" type="ORF">KFL_009470030</name>
</gene>
<dbReference type="InterPro" id="IPR007109">
    <property type="entry name" value="Brix"/>
</dbReference>
<dbReference type="GO" id="GO:0030687">
    <property type="term" value="C:preribosome, large subunit precursor"/>
    <property type="evidence" value="ECO:0000318"/>
    <property type="project" value="GO_Central"/>
</dbReference>
<dbReference type="OrthoDB" id="10253204at2759"/>
<name>A0A1Y1IMV5_KLENI</name>
<dbReference type="PANTHER" id="PTHR22734">
    <property type="entry name" value="U3 SMALL NUCLEOLAR RIBONUCLEOPROTEIN PROTEIN IMP4"/>
    <property type="match status" value="1"/>
</dbReference>
<dbReference type="Proteomes" id="UP000054558">
    <property type="component" value="Unassembled WGS sequence"/>
</dbReference>
<proteinExistence type="predicted"/>
<reference evidence="3 4" key="1">
    <citation type="journal article" date="2014" name="Nat. Commun.">
        <title>Klebsormidium flaccidum genome reveals primary factors for plant terrestrial adaptation.</title>
        <authorList>
            <person name="Hori K."/>
            <person name="Maruyama F."/>
            <person name="Fujisawa T."/>
            <person name="Togashi T."/>
            <person name="Yamamoto N."/>
            <person name="Seo M."/>
            <person name="Sato S."/>
            <person name="Yamada T."/>
            <person name="Mori H."/>
            <person name="Tajima N."/>
            <person name="Moriyama T."/>
            <person name="Ikeuchi M."/>
            <person name="Watanabe M."/>
            <person name="Wada H."/>
            <person name="Kobayashi K."/>
            <person name="Saito M."/>
            <person name="Masuda T."/>
            <person name="Sasaki-Sekimoto Y."/>
            <person name="Mashiguchi K."/>
            <person name="Awai K."/>
            <person name="Shimojima M."/>
            <person name="Masuda S."/>
            <person name="Iwai M."/>
            <person name="Nobusawa T."/>
            <person name="Narise T."/>
            <person name="Kondo S."/>
            <person name="Saito H."/>
            <person name="Sato R."/>
            <person name="Murakawa M."/>
            <person name="Ihara Y."/>
            <person name="Oshima-Yamada Y."/>
            <person name="Ohtaka K."/>
            <person name="Satoh M."/>
            <person name="Sonobe K."/>
            <person name="Ishii M."/>
            <person name="Ohtani R."/>
            <person name="Kanamori-Sato M."/>
            <person name="Honoki R."/>
            <person name="Miyazaki D."/>
            <person name="Mochizuki H."/>
            <person name="Umetsu J."/>
            <person name="Higashi K."/>
            <person name="Shibata D."/>
            <person name="Kamiya Y."/>
            <person name="Sato N."/>
            <person name="Nakamura Y."/>
            <person name="Tabata S."/>
            <person name="Ida S."/>
            <person name="Kurokawa K."/>
            <person name="Ohta H."/>
        </authorList>
    </citation>
    <scope>NUCLEOTIDE SEQUENCE [LARGE SCALE GENOMIC DNA]</scope>
    <source>
        <strain evidence="3 4">NIES-2285</strain>
    </source>
</reference>
<dbReference type="GO" id="GO:0042134">
    <property type="term" value="F:rRNA primary transcript binding"/>
    <property type="evidence" value="ECO:0007669"/>
    <property type="project" value="InterPro"/>
</dbReference>
<feature type="compositionally biased region" description="Basic and acidic residues" evidence="1">
    <location>
        <begin position="24"/>
        <end position="37"/>
    </location>
</feature>
<dbReference type="OMA" id="AWIISNK"/>
<dbReference type="InterPro" id="IPR044281">
    <property type="entry name" value="IMP4/RPF1"/>
</dbReference>
<accession>A0A1Y1IMV5</accession>
<dbReference type="SMART" id="SM00879">
    <property type="entry name" value="Brix"/>
    <property type="match status" value="1"/>
</dbReference>
<dbReference type="SUPFAM" id="SSF52954">
    <property type="entry name" value="Class II aaRS ABD-related"/>
    <property type="match status" value="1"/>
</dbReference>
<dbReference type="GO" id="GO:0005730">
    <property type="term" value="C:nucleolus"/>
    <property type="evidence" value="ECO:0000318"/>
    <property type="project" value="GO_Central"/>
</dbReference>
<dbReference type="PANTHER" id="PTHR22734:SF3">
    <property type="entry name" value="RIBOSOME PRODUCTION FACTOR 1"/>
    <property type="match status" value="1"/>
</dbReference>
<evidence type="ECO:0000256" key="1">
    <source>
        <dbReference type="SAM" id="MobiDB-lite"/>
    </source>
</evidence>
<feature type="compositionally biased region" description="Basic residues" evidence="1">
    <location>
        <begin position="38"/>
        <end position="47"/>
    </location>
</feature>
<evidence type="ECO:0000313" key="3">
    <source>
        <dbReference type="EMBL" id="GAQ92210.1"/>
    </source>
</evidence>
<dbReference type="Pfam" id="PF04427">
    <property type="entry name" value="Brix"/>
    <property type="match status" value="1"/>
</dbReference>
<organism evidence="3 4">
    <name type="scientific">Klebsormidium nitens</name>
    <name type="common">Green alga</name>
    <name type="synonym">Ulothrix nitens</name>
    <dbReference type="NCBI Taxonomy" id="105231"/>
    <lineage>
        <taxon>Eukaryota</taxon>
        <taxon>Viridiplantae</taxon>
        <taxon>Streptophyta</taxon>
        <taxon>Klebsormidiophyceae</taxon>
        <taxon>Klebsormidiales</taxon>
        <taxon>Klebsormidiaceae</taxon>
        <taxon>Klebsormidium</taxon>
    </lineage>
</organism>
<feature type="region of interest" description="Disordered" evidence="1">
    <location>
        <begin position="1"/>
        <end position="72"/>
    </location>
</feature>
<dbReference type="STRING" id="105231.A0A1Y1IMV5"/>
<dbReference type="EMBL" id="DF237896">
    <property type="protein sequence ID" value="GAQ92210.1"/>
    <property type="molecule type" value="Genomic_DNA"/>
</dbReference>
<dbReference type="PROSITE" id="PS50833">
    <property type="entry name" value="BRIX"/>
    <property type="match status" value="1"/>
</dbReference>
<dbReference type="AlphaFoldDB" id="A0A1Y1IMV5"/>
<sequence length="324" mass="36484">MAGGGEGRAPKRRGLPSGIKNKVKRGEVHARVQQEKKKEKKQRVLKRKKEEEAAVALGEAPPPKKIPRTIEGTREVDDTLVRPDDQELQAEEAQDEFSGHFARAVAPKVLVTTCRRPSKGLLRFVAELLGLLPGAHFYKRADYAVKQMVQYATARGFTALLVLHENRKRPNGLLLVSLPAGPTAHFRLSSLKLRADIPGAGRPTRHIPELILNNFSTRLGLRVGRQLASLFPQAPQFRGRRVVTFHNQRDYIFVRHHRYIFEERGGRKGGADPGAPVLARLQECGPRFTLKLLSLQKGTFDSKAGEYEWAHKSDMDTSRRRFFL</sequence>